<evidence type="ECO:0000313" key="1">
    <source>
        <dbReference type="EMBL" id="ATI18698.1"/>
    </source>
</evidence>
<keyword evidence="2" id="KW-1185">Reference proteome</keyword>
<accession>A0A291LH44</accession>
<gene>
    <name evidence="1" type="ORF">SEA_AMETHYST_79</name>
</gene>
<evidence type="ECO:0000313" key="2">
    <source>
        <dbReference type="Proteomes" id="UP000228562"/>
    </source>
</evidence>
<proteinExistence type="predicted"/>
<reference evidence="1 2" key="1">
    <citation type="submission" date="2017-08" db="EMBL/GenBank/DDBJ databases">
        <authorList>
            <person name="Spangler E.H."/>
            <person name="Amajor V.O."/>
            <person name="Gomez X.D."/>
            <person name="Bhuiyan S."/>
            <person name="Layton S.R."/>
            <person name="Kim T."/>
            <person name="Hughes L.E."/>
            <person name="Garlena R.A."/>
            <person name="Russell D.A."/>
            <person name="Pope W.H."/>
            <person name="Jacobs-Sera D."/>
            <person name="Hendrix R.W."/>
            <person name="Hatfull G.F."/>
        </authorList>
    </citation>
    <scope>NUCLEOTIDE SEQUENCE [LARGE SCALE GENOMIC DNA]</scope>
</reference>
<dbReference type="Proteomes" id="UP000228562">
    <property type="component" value="Segment"/>
</dbReference>
<sequence length="131" mass="14579">MRCGICSDKATHYYRTVGGENSGRCAYHAGQFGYPEYLVELEPPKAAIRQPGYVILFNEGNGQEDEVAVTWPFQEELASWWVGNISGADGSDAEWLVSDAAYDPYRPQYLEKGRVTVEVTRVTTLALASQH</sequence>
<organism evidence="1 2">
    <name type="scientific">Streptomyces phage Amethyst</name>
    <dbReference type="NCBI Taxonomy" id="2041205"/>
    <lineage>
        <taxon>Viruses</taxon>
        <taxon>Duplodnaviria</taxon>
        <taxon>Heunggongvirae</taxon>
        <taxon>Uroviricota</taxon>
        <taxon>Caudoviricetes</taxon>
        <taxon>Arquatrovirinae</taxon>
        <taxon>Omarvirus</taxon>
        <taxon>Omarvirus amethyst</taxon>
    </lineage>
</organism>
<protein>
    <submittedName>
        <fullName evidence="1">Uncharacterized protein</fullName>
    </submittedName>
</protein>
<name>A0A291LH44_9CAUD</name>
<dbReference type="EMBL" id="MF766044">
    <property type="protein sequence ID" value="ATI18698.1"/>
    <property type="molecule type" value="Genomic_DNA"/>
</dbReference>